<sequence>MSFMIIKPGRLQGIYDITLTPNNDHRGYFTRMYDQNIMMAHGLHRNWLQENRSFSRQKGTIRGLHFQFKPHAETKLIWVSKGAILDVFVDVRTDSPTFGSYDSKLLTEDNFAMLYISPGFAHGFCTLSDNCEVVYKVDHMYSPDHEGGILWNDPALNIPWPVQEPIISAKDQKLLPLDKLTKERLR</sequence>
<dbReference type="InterPro" id="IPR000888">
    <property type="entry name" value="RmlC-like"/>
</dbReference>
<gene>
    <name evidence="2" type="primary">rfbC</name>
    <name evidence="2" type="ORF">GC097_18945</name>
</gene>
<dbReference type="InterPro" id="IPR014710">
    <property type="entry name" value="RmlC-like_jellyroll"/>
</dbReference>
<protein>
    <recommendedName>
        <fullName evidence="1">dTDP-4-dehydrorhamnose 3,5-epimerase</fullName>
        <ecNumber evidence="1">5.1.3.13</ecNumber>
    </recommendedName>
    <alternativeName>
        <fullName evidence="1">Thymidine diphospho-4-keto-rhamnose 3,5-epimerase</fullName>
    </alternativeName>
</protein>
<dbReference type="NCBIfam" id="TIGR01221">
    <property type="entry name" value="rmlC"/>
    <property type="match status" value="1"/>
</dbReference>
<dbReference type="Pfam" id="PF00908">
    <property type="entry name" value="dTDP_sugar_isom"/>
    <property type="match status" value="1"/>
</dbReference>
<dbReference type="PANTHER" id="PTHR21047">
    <property type="entry name" value="DTDP-6-DEOXY-D-GLUCOSE-3,5 EPIMERASE"/>
    <property type="match status" value="1"/>
</dbReference>
<dbReference type="SUPFAM" id="SSF51182">
    <property type="entry name" value="RmlC-like cupins"/>
    <property type="match status" value="1"/>
</dbReference>
<proteinExistence type="inferred from homology"/>
<comment type="catalytic activity">
    <reaction evidence="1">
        <text>dTDP-4-dehydro-6-deoxy-alpha-D-glucose = dTDP-4-dehydro-beta-L-rhamnose</text>
        <dbReference type="Rhea" id="RHEA:16969"/>
        <dbReference type="ChEBI" id="CHEBI:57649"/>
        <dbReference type="ChEBI" id="CHEBI:62830"/>
        <dbReference type="EC" id="5.1.3.13"/>
    </reaction>
</comment>
<name>A0ABX1ZPU3_9BACL</name>
<dbReference type="InterPro" id="IPR011051">
    <property type="entry name" value="RmlC_Cupin_sf"/>
</dbReference>
<dbReference type="CDD" id="cd00438">
    <property type="entry name" value="cupin_RmlC"/>
    <property type="match status" value="1"/>
</dbReference>
<comment type="caution">
    <text evidence="2">The sequence shown here is derived from an EMBL/GenBank/DDBJ whole genome shotgun (WGS) entry which is preliminary data.</text>
</comment>
<dbReference type="PANTHER" id="PTHR21047:SF2">
    <property type="entry name" value="THYMIDINE DIPHOSPHO-4-KETO-RHAMNOSE 3,5-EPIMERASE"/>
    <property type="match status" value="1"/>
</dbReference>
<dbReference type="EMBL" id="WHNZ01000041">
    <property type="protein sequence ID" value="NOV02087.1"/>
    <property type="molecule type" value="Genomic_DNA"/>
</dbReference>
<dbReference type="EC" id="5.1.3.13" evidence="1"/>
<comment type="function">
    <text evidence="1">Catalyzes the epimerization of the C3' and C5'positions of dTDP-6-deoxy-D-xylo-4-hexulose, forming dTDP-6-deoxy-L-lyxo-4-hexulose.</text>
</comment>
<accession>A0ABX1ZPU3</accession>
<comment type="similarity">
    <text evidence="1">Belongs to the dTDP-4-dehydrorhamnose 3,5-epimerase family.</text>
</comment>
<keyword evidence="3" id="KW-1185">Reference proteome</keyword>
<comment type="subunit">
    <text evidence="1">Homodimer.</text>
</comment>
<dbReference type="Proteomes" id="UP000618579">
    <property type="component" value="Unassembled WGS sequence"/>
</dbReference>
<dbReference type="GO" id="GO:0008830">
    <property type="term" value="F:dTDP-4-dehydrorhamnose 3,5-epimerase activity"/>
    <property type="evidence" value="ECO:0007669"/>
    <property type="project" value="UniProtKB-EC"/>
</dbReference>
<reference evidence="2 3" key="1">
    <citation type="submission" date="2019-10" db="EMBL/GenBank/DDBJ databases">
        <title>Description of Paenibacillus pedi sp. nov.</title>
        <authorList>
            <person name="Carlier A."/>
            <person name="Qi S."/>
        </authorList>
    </citation>
    <scope>NUCLEOTIDE SEQUENCE [LARGE SCALE GENOMIC DNA]</scope>
    <source>
        <strain evidence="2 3">LMG 31457</strain>
    </source>
</reference>
<evidence type="ECO:0000313" key="2">
    <source>
        <dbReference type="EMBL" id="NOV02087.1"/>
    </source>
</evidence>
<dbReference type="Gene3D" id="2.60.120.10">
    <property type="entry name" value="Jelly Rolls"/>
    <property type="match status" value="1"/>
</dbReference>
<comment type="pathway">
    <text evidence="1">Carbohydrate biosynthesis; dTDP-L-rhamnose biosynthesis.</text>
</comment>
<organism evidence="2 3">
    <name type="scientific">Paenibacillus planticolens</name>
    <dbReference type="NCBI Taxonomy" id="2654976"/>
    <lineage>
        <taxon>Bacteria</taxon>
        <taxon>Bacillati</taxon>
        <taxon>Bacillota</taxon>
        <taxon>Bacilli</taxon>
        <taxon>Bacillales</taxon>
        <taxon>Paenibacillaceae</taxon>
        <taxon>Paenibacillus</taxon>
    </lineage>
</organism>
<keyword evidence="1 2" id="KW-0413">Isomerase</keyword>
<evidence type="ECO:0000313" key="3">
    <source>
        <dbReference type="Proteomes" id="UP000618579"/>
    </source>
</evidence>
<evidence type="ECO:0000256" key="1">
    <source>
        <dbReference type="RuleBase" id="RU364069"/>
    </source>
</evidence>